<protein>
    <submittedName>
        <fullName evidence="2">Formylmethanofuran dehydrogenase</fullName>
    </submittedName>
</protein>
<dbReference type="Pfam" id="PF01568">
    <property type="entry name" value="Molydop_binding"/>
    <property type="match status" value="1"/>
</dbReference>
<reference evidence="2 3" key="1">
    <citation type="journal article" date="2017" name="BMC Genomics">
        <title>Genomic analysis of methanogenic archaea reveals a shift towards energy conservation.</title>
        <authorList>
            <person name="Gilmore S.P."/>
            <person name="Henske J.K."/>
            <person name="Sexton J.A."/>
            <person name="Solomon K.V."/>
            <person name="Seppala S."/>
            <person name="Yoo J.I."/>
            <person name="Huyett L.M."/>
            <person name="Pressman A."/>
            <person name="Cogan J.Z."/>
            <person name="Kivenson V."/>
            <person name="Peng X."/>
            <person name="Tan Y."/>
            <person name="Valentine D.L."/>
            <person name="O'Malley M.A."/>
        </authorList>
    </citation>
    <scope>NUCLEOTIDE SEQUENCE [LARGE SCALE GENOMIC DNA]</scope>
    <source>
        <strain evidence="2 3">M.o.H.</strain>
    </source>
</reference>
<keyword evidence="3" id="KW-1185">Reference proteome</keyword>
<organism evidence="2 3">
    <name type="scientific">Methanobacterium bryantii</name>
    <dbReference type="NCBI Taxonomy" id="2161"/>
    <lineage>
        <taxon>Archaea</taxon>
        <taxon>Methanobacteriati</taxon>
        <taxon>Methanobacteriota</taxon>
        <taxon>Methanomada group</taxon>
        <taxon>Methanobacteria</taxon>
        <taxon>Methanobacteriales</taxon>
        <taxon>Methanobacteriaceae</taxon>
        <taxon>Methanobacterium</taxon>
    </lineage>
</organism>
<dbReference type="GO" id="GO:0016491">
    <property type="term" value="F:oxidoreductase activity"/>
    <property type="evidence" value="ECO:0007669"/>
    <property type="project" value="InterPro"/>
</dbReference>
<proteinExistence type="predicted"/>
<sequence length="181" mass="20276">MLNLTYVEKPAVPKVVKFEEPTAKERTKLEVMLNTGSDIYQGACKKRGSTLKDEYRKVAGVAYMDPKDMAKLGVANWEHVKVVSDWGEVIVFAAHSRDAPHEGTIFIPKGPWANVVTSPETYCCCDPTYKGIMCTVEKSEEDVLLMADLMRATYKKYVGNKDEESIAKLTSLGEMPVYKKL</sequence>
<accession>A0A2A2H1Q1</accession>
<name>A0A2A2H1Q1_METBR</name>
<dbReference type="SUPFAM" id="SSF50692">
    <property type="entry name" value="ADC-like"/>
    <property type="match status" value="1"/>
</dbReference>
<dbReference type="GO" id="GO:0043546">
    <property type="term" value="F:molybdopterin cofactor binding"/>
    <property type="evidence" value="ECO:0007669"/>
    <property type="project" value="InterPro"/>
</dbReference>
<dbReference type="Gene3D" id="2.40.40.20">
    <property type="match status" value="1"/>
</dbReference>
<evidence type="ECO:0000259" key="1">
    <source>
        <dbReference type="Pfam" id="PF01568"/>
    </source>
</evidence>
<feature type="domain" description="Molybdopterin dinucleotide-binding" evidence="1">
    <location>
        <begin position="32"/>
        <end position="121"/>
    </location>
</feature>
<gene>
    <name evidence="2" type="ORF">ASJ80_04710</name>
</gene>
<evidence type="ECO:0000313" key="2">
    <source>
        <dbReference type="EMBL" id="PAV03307.1"/>
    </source>
</evidence>
<dbReference type="Proteomes" id="UP000217784">
    <property type="component" value="Unassembled WGS sequence"/>
</dbReference>
<dbReference type="AlphaFoldDB" id="A0A2A2H1Q1"/>
<dbReference type="InterPro" id="IPR009010">
    <property type="entry name" value="Asp_de-COase-like_dom_sf"/>
</dbReference>
<dbReference type="EMBL" id="LMVM01000039">
    <property type="protein sequence ID" value="PAV03307.1"/>
    <property type="molecule type" value="Genomic_DNA"/>
</dbReference>
<evidence type="ECO:0000313" key="3">
    <source>
        <dbReference type="Proteomes" id="UP000217784"/>
    </source>
</evidence>
<comment type="caution">
    <text evidence="2">The sequence shown here is derived from an EMBL/GenBank/DDBJ whole genome shotgun (WGS) entry which is preliminary data.</text>
</comment>
<dbReference type="InterPro" id="IPR006657">
    <property type="entry name" value="MoPterin_dinucl-bd_dom"/>
</dbReference>